<evidence type="ECO:0000313" key="1">
    <source>
        <dbReference type="EMBL" id="RKO92738.1"/>
    </source>
</evidence>
<dbReference type="InterPro" id="IPR011989">
    <property type="entry name" value="ARM-like"/>
</dbReference>
<sequence length="372" mass="38346">MAYRNPSPPTSPPSPDSPLLSPAAIITSLLSRISLTPSPTLTHILTLIWDATTDPAYATAVNSTGVAVLAQVVTSPLSSDRDRECALGALGNLACGGDHAVMGCVVVVAADALGASADPPVLREACRVVRGACARVRMGAEEEEVRSMIAAGGAVERIGFVIENALDGELVCAAASAFGELVRVGWVVEGEAARGVARACVGSLRVGAWRTISVVELAAVLDLLHILERAFGVASLLGSRALLAHTTRDLLELGGTLHADATGDEDDPRVEAAYSALMLVDPSFLPALQPVPAAPIGAVAELLLPSMKGWKLLHALLRAAGPGVGEVVKEIVARFEREGVEVEGVGEELEAEDGVVDATLLLMNSIVDGGKD</sequence>
<dbReference type="InterPro" id="IPR016024">
    <property type="entry name" value="ARM-type_fold"/>
</dbReference>
<protein>
    <recommendedName>
        <fullName evidence="3">Armadillo-type protein</fullName>
    </recommendedName>
</protein>
<organism evidence="1 2">
    <name type="scientific">Blyttiomyces helicus</name>
    <dbReference type="NCBI Taxonomy" id="388810"/>
    <lineage>
        <taxon>Eukaryota</taxon>
        <taxon>Fungi</taxon>
        <taxon>Fungi incertae sedis</taxon>
        <taxon>Chytridiomycota</taxon>
        <taxon>Chytridiomycota incertae sedis</taxon>
        <taxon>Chytridiomycetes</taxon>
        <taxon>Chytridiomycetes incertae sedis</taxon>
        <taxon>Blyttiomyces</taxon>
    </lineage>
</organism>
<reference evidence="2" key="1">
    <citation type="journal article" date="2018" name="Nat. Microbiol.">
        <title>Leveraging single-cell genomics to expand the fungal tree of life.</title>
        <authorList>
            <person name="Ahrendt S.R."/>
            <person name="Quandt C.A."/>
            <person name="Ciobanu D."/>
            <person name="Clum A."/>
            <person name="Salamov A."/>
            <person name="Andreopoulos B."/>
            <person name="Cheng J.F."/>
            <person name="Woyke T."/>
            <person name="Pelin A."/>
            <person name="Henrissat B."/>
            <person name="Reynolds N.K."/>
            <person name="Benny G.L."/>
            <person name="Smith M.E."/>
            <person name="James T.Y."/>
            <person name="Grigoriev I.V."/>
        </authorList>
    </citation>
    <scope>NUCLEOTIDE SEQUENCE [LARGE SCALE GENOMIC DNA]</scope>
</reference>
<dbReference type="EMBL" id="KZ994515">
    <property type="protein sequence ID" value="RKO92738.1"/>
    <property type="molecule type" value="Genomic_DNA"/>
</dbReference>
<dbReference type="SUPFAM" id="SSF48371">
    <property type="entry name" value="ARM repeat"/>
    <property type="match status" value="1"/>
</dbReference>
<name>A0A4P9WM46_9FUNG</name>
<keyword evidence="2" id="KW-1185">Reference proteome</keyword>
<evidence type="ECO:0008006" key="3">
    <source>
        <dbReference type="Google" id="ProtNLM"/>
    </source>
</evidence>
<dbReference type="AlphaFoldDB" id="A0A4P9WM46"/>
<dbReference type="Gene3D" id="1.25.10.10">
    <property type="entry name" value="Leucine-rich Repeat Variant"/>
    <property type="match status" value="1"/>
</dbReference>
<dbReference type="Proteomes" id="UP000269721">
    <property type="component" value="Unassembled WGS sequence"/>
</dbReference>
<accession>A0A4P9WM46</accession>
<evidence type="ECO:0000313" key="2">
    <source>
        <dbReference type="Proteomes" id="UP000269721"/>
    </source>
</evidence>
<proteinExistence type="predicted"/>
<gene>
    <name evidence="1" type="ORF">BDK51DRAFT_52194</name>
</gene>